<evidence type="ECO:0000313" key="1">
    <source>
        <dbReference type="EMBL" id="KAK3757839.1"/>
    </source>
</evidence>
<gene>
    <name evidence="1" type="ORF">RRG08_014395</name>
</gene>
<dbReference type="AlphaFoldDB" id="A0AAE0YV90"/>
<keyword evidence="2" id="KW-1185">Reference proteome</keyword>
<protein>
    <submittedName>
        <fullName evidence="1">Uncharacterized protein</fullName>
    </submittedName>
</protein>
<organism evidence="1 2">
    <name type="scientific">Elysia crispata</name>
    <name type="common">lettuce slug</name>
    <dbReference type="NCBI Taxonomy" id="231223"/>
    <lineage>
        <taxon>Eukaryota</taxon>
        <taxon>Metazoa</taxon>
        <taxon>Spiralia</taxon>
        <taxon>Lophotrochozoa</taxon>
        <taxon>Mollusca</taxon>
        <taxon>Gastropoda</taxon>
        <taxon>Heterobranchia</taxon>
        <taxon>Euthyneura</taxon>
        <taxon>Panpulmonata</taxon>
        <taxon>Sacoglossa</taxon>
        <taxon>Placobranchoidea</taxon>
        <taxon>Plakobranchidae</taxon>
        <taxon>Elysia</taxon>
    </lineage>
</organism>
<name>A0AAE0YV90_9GAST</name>
<dbReference type="Proteomes" id="UP001283361">
    <property type="component" value="Unassembled WGS sequence"/>
</dbReference>
<proteinExistence type="predicted"/>
<evidence type="ECO:0000313" key="2">
    <source>
        <dbReference type="Proteomes" id="UP001283361"/>
    </source>
</evidence>
<comment type="caution">
    <text evidence="1">The sequence shown here is derived from an EMBL/GenBank/DDBJ whole genome shotgun (WGS) entry which is preliminary data.</text>
</comment>
<accession>A0AAE0YV90</accession>
<sequence>MQDIEHIILNRKLMKVWHVGVHWLNGKKTKSLFLVSRTKDFRSRKEFEVGVLYNYVLRKSSPSVLVAMARTDGTKSYNSRAQLLYHQEKLSSTSQTV</sequence>
<reference evidence="1" key="1">
    <citation type="journal article" date="2023" name="G3 (Bethesda)">
        <title>A reference genome for the long-term kleptoplast-retaining sea slug Elysia crispata morphotype clarki.</title>
        <authorList>
            <person name="Eastman K.E."/>
            <person name="Pendleton A.L."/>
            <person name="Shaikh M.A."/>
            <person name="Suttiyut T."/>
            <person name="Ogas R."/>
            <person name="Tomko P."/>
            <person name="Gavelis G."/>
            <person name="Widhalm J.R."/>
            <person name="Wisecaver J.H."/>
        </authorList>
    </citation>
    <scope>NUCLEOTIDE SEQUENCE</scope>
    <source>
        <strain evidence="1">ECLA1</strain>
    </source>
</reference>
<dbReference type="EMBL" id="JAWDGP010005317">
    <property type="protein sequence ID" value="KAK3757839.1"/>
    <property type="molecule type" value="Genomic_DNA"/>
</dbReference>